<evidence type="ECO:0000256" key="3">
    <source>
        <dbReference type="ARBA" id="ARBA00022679"/>
    </source>
</evidence>
<evidence type="ECO:0000313" key="11">
    <source>
        <dbReference type="EMBL" id="WAR06800.1"/>
    </source>
</evidence>
<evidence type="ECO:0000256" key="9">
    <source>
        <dbReference type="SAM" id="MobiDB-lite"/>
    </source>
</evidence>
<dbReference type="EMBL" id="CP111017">
    <property type="protein sequence ID" value="WAR06800.1"/>
    <property type="molecule type" value="Genomic_DNA"/>
</dbReference>
<dbReference type="Pfam" id="PF03175">
    <property type="entry name" value="DNA_pol_B_2"/>
    <property type="match status" value="1"/>
</dbReference>
<feature type="domain" description="DNA-directed DNA polymerase family B mitochondria/virus" evidence="10">
    <location>
        <begin position="253"/>
        <end position="478"/>
    </location>
</feature>
<accession>A0ABY7E9T6</accession>
<evidence type="ECO:0000256" key="7">
    <source>
        <dbReference type="ARBA" id="ARBA00023125"/>
    </source>
</evidence>
<dbReference type="PANTHER" id="PTHR33206">
    <property type="entry name" value="PROTEIN CBG10425"/>
    <property type="match status" value="1"/>
</dbReference>
<evidence type="ECO:0000256" key="8">
    <source>
        <dbReference type="ARBA" id="ARBA00049244"/>
    </source>
</evidence>
<keyword evidence="5" id="KW-0235">DNA replication</keyword>
<keyword evidence="4" id="KW-0548">Nucleotidyltransferase</keyword>
<evidence type="ECO:0000256" key="1">
    <source>
        <dbReference type="ARBA" id="ARBA00005755"/>
    </source>
</evidence>
<name>A0ABY7E9T6_MYAAR</name>
<evidence type="ECO:0000259" key="10">
    <source>
        <dbReference type="Pfam" id="PF03175"/>
    </source>
</evidence>
<gene>
    <name evidence="11" type="ORF">MAR_016758</name>
</gene>
<dbReference type="InterPro" id="IPR004868">
    <property type="entry name" value="DNA-dir_DNA_pol_B_mt/vir"/>
</dbReference>
<dbReference type="Proteomes" id="UP001164746">
    <property type="component" value="Chromosome 6"/>
</dbReference>
<dbReference type="PANTHER" id="PTHR33206:SF1">
    <property type="entry name" value="DNA-DIRECTED DNA POLYMERASE"/>
    <property type="match status" value="1"/>
</dbReference>
<evidence type="ECO:0000256" key="4">
    <source>
        <dbReference type="ARBA" id="ARBA00022695"/>
    </source>
</evidence>
<keyword evidence="12" id="KW-1185">Reference proteome</keyword>
<comment type="catalytic activity">
    <reaction evidence="8">
        <text>DNA(n) + a 2'-deoxyribonucleoside 5'-triphosphate = DNA(n+1) + diphosphate</text>
        <dbReference type="Rhea" id="RHEA:22508"/>
        <dbReference type="Rhea" id="RHEA-COMP:17339"/>
        <dbReference type="Rhea" id="RHEA-COMP:17340"/>
        <dbReference type="ChEBI" id="CHEBI:33019"/>
        <dbReference type="ChEBI" id="CHEBI:61560"/>
        <dbReference type="ChEBI" id="CHEBI:173112"/>
        <dbReference type="EC" id="2.7.7.7"/>
    </reaction>
</comment>
<evidence type="ECO:0000256" key="5">
    <source>
        <dbReference type="ARBA" id="ARBA00022705"/>
    </source>
</evidence>
<evidence type="ECO:0000256" key="6">
    <source>
        <dbReference type="ARBA" id="ARBA00022932"/>
    </source>
</evidence>
<keyword evidence="6" id="KW-0239">DNA-directed DNA polymerase</keyword>
<protein>
    <recommendedName>
        <fullName evidence="2">DNA-directed DNA polymerase</fullName>
        <ecNumber evidence="2">2.7.7.7</ecNumber>
    </recommendedName>
</protein>
<dbReference type="EC" id="2.7.7.7" evidence="2"/>
<proteinExistence type="inferred from homology"/>
<organism evidence="11 12">
    <name type="scientific">Mya arenaria</name>
    <name type="common">Soft-shell clam</name>
    <dbReference type="NCBI Taxonomy" id="6604"/>
    <lineage>
        <taxon>Eukaryota</taxon>
        <taxon>Metazoa</taxon>
        <taxon>Spiralia</taxon>
        <taxon>Lophotrochozoa</taxon>
        <taxon>Mollusca</taxon>
        <taxon>Bivalvia</taxon>
        <taxon>Autobranchia</taxon>
        <taxon>Heteroconchia</taxon>
        <taxon>Euheterodonta</taxon>
        <taxon>Imparidentia</taxon>
        <taxon>Neoheterodontei</taxon>
        <taxon>Myida</taxon>
        <taxon>Myoidea</taxon>
        <taxon>Myidae</taxon>
        <taxon>Mya</taxon>
    </lineage>
</organism>
<reference evidence="11" key="1">
    <citation type="submission" date="2022-11" db="EMBL/GenBank/DDBJ databases">
        <title>Centuries of genome instability and evolution in soft-shell clam transmissible cancer (bioRxiv).</title>
        <authorList>
            <person name="Hart S.F.M."/>
            <person name="Yonemitsu M.A."/>
            <person name="Giersch R.M."/>
            <person name="Beal B.F."/>
            <person name="Arriagada G."/>
            <person name="Davis B.W."/>
            <person name="Ostrander E.A."/>
            <person name="Goff S.P."/>
            <person name="Metzger M.J."/>
        </authorList>
    </citation>
    <scope>NUCLEOTIDE SEQUENCE</scope>
    <source>
        <strain evidence="11">MELC-2E11</strain>
        <tissue evidence="11">Siphon/mantle</tissue>
    </source>
</reference>
<comment type="similarity">
    <text evidence="1">Belongs to the DNA polymerase type-B family.</text>
</comment>
<keyword evidence="7" id="KW-0238">DNA-binding</keyword>
<evidence type="ECO:0000313" key="12">
    <source>
        <dbReference type="Proteomes" id="UP001164746"/>
    </source>
</evidence>
<keyword evidence="3" id="KW-0808">Transferase</keyword>
<sequence>MHEFPEFEKRFDVNLEVYSLSEDGFARSVYKSRGQHATTMYVNVYEIIFRTFRDFNMYAQKYQCKTCVRHFKRPFNLRRHEKICTNRTKFVYPGGFYRARESIFEQLDQYEICVPDEDRTFPWYVCYDFEALLQRVNDCPTEYLQWTQKHVPISVSICSNVEGHTEPVCLIDTEQDQLVERMVSHLHLIAEQVQAMSEQKWGWVLKAIDKKIQENGTYDDECNEEDTEEDEKVKPPSHPLQRIYGQMETYMSQVPVLGFNSAKYDLNLIKRYLAKHLNLHQETETFVVKKNNAYACIATDQLKFLDITQFLAPGSSYVGFLKAYHVTNGKGFFPYEWFDDVTKLNATDLPPYQSFYSSIKQSNITVEEYDYCKRIWGDNRMETFRDFLAWYNNLDVQPFVEAVGRFQRYYFQKGVDVFKTAISVPGIARQLLFQKAREQNVNFALFDKNNRDLYDTVKQNIVGGPSIIFTRHPQIYVYINSKRPGFFQQHRGKITEDMILYSRG</sequence>
<feature type="compositionally biased region" description="Acidic residues" evidence="9">
    <location>
        <begin position="217"/>
        <end position="230"/>
    </location>
</feature>
<feature type="region of interest" description="Disordered" evidence="9">
    <location>
        <begin position="217"/>
        <end position="238"/>
    </location>
</feature>
<evidence type="ECO:0000256" key="2">
    <source>
        <dbReference type="ARBA" id="ARBA00012417"/>
    </source>
</evidence>